<dbReference type="AlphaFoldDB" id="A0AA97AT43"/>
<dbReference type="InterPro" id="IPR032787">
    <property type="entry name" value="Prok-E2_D"/>
</dbReference>
<dbReference type="EMBL" id="CP053588">
    <property type="protein sequence ID" value="WNZ28143.1"/>
    <property type="molecule type" value="Genomic_DNA"/>
</dbReference>
<organism evidence="1">
    <name type="scientific">Leptolyngbya sp. NK1-12</name>
    <dbReference type="NCBI Taxonomy" id="2547451"/>
    <lineage>
        <taxon>Bacteria</taxon>
        <taxon>Bacillati</taxon>
        <taxon>Cyanobacteriota</taxon>
        <taxon>Cyanophyceae</taxon>
        <taxon>Leptolyngbyales</taxon>
        <taxon>Leptolyngbyaceae</taxon>
        <taxon>Leptolyngbya group</taxon>
        <taxon>Leptolyngbya</taxon>
    </lineage>
</organism>
<proteinExistence type="predicted"/>
<dbReference type="RefSeq" id="WP_316437177.1">
    <property type="nucleotide sequence ID" value="NZ_CP053588.1"/>
</dbReference>
<reference evidence="1" key="1">
    <citation type="submission" date="2020-05" db="EMBL/GenBank/DDBJ databases">
        <authorList>
            <person name="Zhu T."/>
            <person name="Keshari N."/>
            <person name="Lu X."/>
        </authorList>
    </citation>
    <scope>NUCLEOTIDE SEQUENCE</scope>
    <source>
        <strain evidence="1">NK1-12</strain>
        <plasmid evidence="1">p1</plasmid>
    </source>
</reference>
<dbReference type="Pfam" id="PF14460">
    <property type="entry name" value="Prok-E2_D"/>
    <property type="match status" value="1"/>
</dbReference>
<geneLocation type="plasmid" evidence="1">
    <name>p1</name>
</geneLocation>
<keyword evidence="1" id="KW-0614">Plasmid</keyword>
<protein>
    <recommendedName>
        <fullName evidence="2">PRTRC system protein B</fullName>
    </recommendedName>
</protein>
<name>A0AA97AT43_9CYAN</name>
<evidence type="ECO:0008006" key="2">
    <source>
        <dbReference type="Google" id="ProtNLM"/>
    </source>
</evidence>
<sequence>MDTRIKTNLAALSNPILSSEIIQAVLADPPRKSSTIQAELLFLDGYYIFHRRDKDLPAADIYKCVSPTALRAAFSHEPIDTGWMQPGIVRYGTGSTGTYLIKFIPPATHLLNCDEVGTLKIPLPAMVFMGIETKYWVWTLKDKIFDPKAFAFHTPLPNIYNSGQVCWGVNEPPDASPQTIDVAWNLFISSLFTNHLATGKSKSHSGDVRQQLLKLHQQGKRSTYPASDLMPIGNKKSVDALVQEILDERNY</sequence>
<gene>
    <name evidence="1" type="ORF">HJG54_35165</name>
</gene>
<evidence type="ECO:0000313" key="1">
    <source>
        <dbReference type="EMBL" id="WNZ28143.1"/>
    </source>
</evidence>
<accession>A0AA97AT43</accession>